<evidence type="ECO:0000256" key="1">
    <source>
        <dbReference type="SAM" id="MobiDB-lite"/>
    </source>
</evidence>
<evidence type="ECO:0000313" key="2">
    <source>
        <dbReference type="EMBL" id="AWT55456.1"/>
    </source>
</evidence>
<feature type="region of interest" description="Disordered" evidence="1">
    <location>
        <begin position="168"/>
        <end position="224"/>
    </location>
</feature>
<proteinExistence type="predicted"/>
<evidence type="ECO:0008006" key="4">
    <source>
        <dbReference type="Google" id="ProtNLM"/>
    </source>
</evidence>
<name>A0A2U9PUI7_MYCSE</name>
<gene>
    <name evidence="2" type="ORF">D806_044940</name>
</gene>
<reference evidence="3" key="2">
    <citation type="submission" date="2018-03" db="EMBL/GenBank/DDBJ databases">
        <authorList>
            <person name="Derbyshire K."/>
            <person name="Gray T.A."/>
            <person name="Champion M."/>
        </authorList>
    </citation>
    <scope>NUCLEOTIDE SEQUENCE [LARGE SCALE GENOMIC DNA]</scope>
    <source>
        <strain evidence="3">MKD8</strain>
    </source>
</reference>
<dbReference type="Proteomes" id="UP000011200">
    <property type="component" value="Chromosome"/>
</dbReference>
<dbReference type="Pfam" id="PF04978">
    <property type="entry name" value="MST"/>
    <property type="match status" value="1"/>
</dbReference>
<dbReference type="Gene3D" id="1.20.120.450">
    <property type="entry name" value="dinb family like domain"/>
    <property type="match status" value="1"/>
</dbReference>
<feature type="compositionally biased region" description="Basic and acidic residues" evidence="1">
    <location>
        <begin position="168"/>
        <end position="177"/>
    </location>
</feature>
<organism evidence="2 3">
    <name type="scientific">Mycolicibacterium smegmatis (strain MKD8)</name>
    <name type="common">Mycobacterium smegmatis</name>
    <dbReference type="NCBI Taxonomy" id="1214915"/>
    <lineage>
        <taxon>Bacteria</taxon>
        <taxon>Bacillati</taxon>
        <taxon>Actinomycetota</taxon>
        <taxon>Actinomycetes</taxon>
        <taxon>Mycobacteriales</taxon>
        <taxon>Mycobacteriaceae</taxon>
        <taxon>Mycolicibacterium</taxon>
    </lineage>
</organism>
<dbReference type="RefSeq" id="WP_003895989.1">
    <property type="nucleotide sequence ID" value="NZ_CP027541.1"/>
</dbReference>
<dbReference type="InterPro" id="IPR034660">
    <property type="entry name" value="DinB/YfiT-like"/>
</dbReference>
<dbReference type="AlphaFoldDB" id="A0A2U9PUI7"/>
<dbReference type="SUPFAM" id="SSF109854">
    <property type="entry name" value="DinB/YfiT-like putative metalloenzymes"/>
    <property type="match status" value="1"/>
</dbReference>
<dbReference type="EMBL" id="CP027541">
    <property type="protein sequence ID" value="AWT55456.1"/>
    <property type="molecule type" value="Genomic_DNA"/>
</dbReference>
<sequence>MVGRDVYGSGDAALNGDERTTSVGWLDFYRATLAAKCEGLTDEQVRIASVEPSEMTLPGLVQHAAEVGRNWFRRVLTGEKLPAIFGSTPHPEGHDGGFELSPDSSYRTAIAIWQDEIGHARANIAEHQLDDTSPFMGTEVTLRWIFLHMIAEYARHSGHADLIRERIDGRTGSDSRDQTLPVRPLPMGGGVSAVGPIRPRGWHSTARRRPTRPSPSGPRLRQFS</sequence>
<dbReference type="InterPro" id="IPR007061">
    <property type="entry name" value="MST-like"/>
</dbReference>
<accession>A0A2U9PUI7</accession>
<evidence type="ECO:0000313" key="3">
    <source>
        <dbReference type="Proteomes" id="UP000011200"/>
    </source>
</evidence>
<reference evidence="2 3" key="1">
    <citation type="journal article" date="2013" name="Genome Announc.">
        <title>Draft genome sequence of MKD8, a conjugal recipient Mycobacterium smegmatis strain.</title>
        <authorList>
            <person name="Gray T.A."/>
            <person name="Palumbo M.J."/>
            <person name="Derbyshire K.M."/>
        </authorList>
    </citation>
    <scope>NUCLEOTIDE SEQUENCE [LARGE SCALE GENOMIC DNA]</scope>
    <source>
        <strain evidence="2 3">MKD8</strain>
    </source>
</reference>
<protein>
    <recommendedName>
        <fullName evidence="4">Mini-circle protein</fullName>
    </recommendedName>
</protein>